<keyword evidence="6" id="KW-1133">Transmembrane helix</keyword>
<sequence length="128" mass="14628">ASAPQPHLPGRVSGAHTLQHMYGCDLLEDGSTRGYEQYAYDGRDFIAFNMDTMTFTAADAAAQITKRNWEMDRTVAEYWKHYLENTCVEWLRKYKSNGQAVLERKEPPTVRVAGKETHGNLTLHCRAY</sequence>
<dbReference type="GO" id="GO:0005615">
    <property type="term" value="C:extracellular space"/>
    <property type="evidence" value="ECO:0007669"/>
    <property type="project" value="TreeGrafter"/>
</dbReference>
<dbReference type="OrthoDB" id="8936120at2759"/>
<dbReference type="InterPro" id="IPR011162">
    <property type="entry name" value="MHC_I/II-like_Ag-recog"/>
</dbReference>
<dbReference type="Gene3D" id="3.30.500.10">
    <property type="entry name" value="MHC class I-like antigen recognition-like"/>
    <property type="match status" value="1"/>
</dbReference>
<evidence type="ECO:0000256" key="3">
    <source>
        <dbReference type="ARBA" id="ARBA00022692"/>
    </source>
</evidence>
<keyword evidence="9" id="KW-0325">Glycoprotein</keyword>
<reference evidence="12 13" key="1">
    <citation type="submission" date="2019-09" db="EMBL/GenBank/DDBJ databases">
        <title>Bird 10,000 Genomes (B10K) Project - Family phase.</title>
        <authorList>
            <person name="Zhang G."/>
        </authorList>
    </citation>
    <scope>NUCLEOTIDE SEQUENCE [LARGE SCALE GENOMIC DNA]</scope>
    <source>
        <strain evidence="12">OUT-0055</strain>
        <tissue evidence="12">Blood</tissue>
    </source>
</reference>
<comment type="similarity">
    <text evidence="10">Belongs to the MHC class I family.</text>
</comment>
<dbReference type="PRINTS" id="PR01638">
    <property type="entry name" value="MHCCLASSI"/>
</dbReference>
<dbReference type="InterPro" id="IPR001039">
    <property type="entry name" value="MHC_I_a_a1/a2"/>
</dbReference>
<dbReference type="InterPro" id="IPR037055">
    <property type="entry name" value="MHC_I-like_Ag-recog_sf"/>
</dbReference>
<keyword evidence="7" id="KW-0472">Membrane</keyword>
<evidence type="ECO:0000256" key="5">
    <source>
        <dbReference type="ARBA" id="ARBA00022859"/>
    </source>
</evidence>
<name>A0A7L3W5U0_9GRUI</name>
<protein>
    <submittedName>
        <fullName evidence="12">HA1F protein</fullName>
    </submittedName>
</protein>
<evidence type="ECO:0000256" key="10">
    <source>
        <dbReference type="RuleBase" id="RU004439"/>
    </source>
</evidence>
<dbReference type="GO" id="GO:0002474">
    <property type="term" value="P:antigen processing and presentation of peptide antigen via MHC class I"/>
    <property type="evidence" value="ECO:0007669"/>
    <property type="project" value="UniProtKB-KW"/>
</dbReference>
<evidence type="ECO:0000256" key="2">
    <source>
        <dbReference type="ARBA" id="ARBA00022451"/>
    </source>
</evidence>
<evidence type="ECO:0000256" key="1">
    <source>
        <dbReference type="ARBA" id="ARBA00004479"/>
    </source>
</evidence>
<accession>A0A7L3W5U0</accession>
<keyword evidence="5" id="KW-0391">Immunity</keyword>
<evidence type="ECO:0000256" key="4">
    <source>
        <dbReference type="ARBA" id="ARBA00022729"/>
    </source>
</evidence>
<keyword evidence="8" id="KW-1015">Disulfide bond</keyword>
<evidence type="ECO:0000256" key="9">
    <source>
        <dbReference type="ARBA" id="ARBA00023180"/>
    </source>
</evidence>
<dbReference type="PANTHER" id="PTHR16675">
    <property type="entry name" value="MHC CLASS I-RELATED"/>
    <property type="match status" value="1"/>
</dbReference>
<dbReference type="GO" id="GO:0042612">
    <property type="term" value="C:MHC class I protein complex"/>
    <property type="evidence" value="ECO:0007669"/>
    <property type="project" value="UniProtKB-KW"/>
</dbReference>
<feature type="domain" description="MHC class I-like antigen recognition-like" evidence="11">
    <location>
        <begin position="13"/>
        <end position="101"/>
    </location>
</feature>
<proteinExistence type="inferred from homology"/>
<evidence type="ECO:0000256" key="6">
    <source>
        <dbReference type="ARBA" id="ARBA00022989"/>
    </source>
</evidence>
<organism evidence="12 13">
    <name type="scientific">Atlantisia rogersi</name>
    <name type="common">Inaccessible Island rail</name>
    <dbReference type="NCBI Taxonomy" id="2478892"/>
    <lineage>
        <taxon>Eukaryota</taxon>
        <taxon>Metazoa</taxon>
        <taxon>Chordata</taxon>
        <taxon>Craniata</taxon>
        <taxon>Vertebrata</taxon>
        <taxon>Euteleostomi</taxon>
        <taxon>Archelosauria</taxon>
        <taxon>Archosauria</taxon>
        <taxon>Dinosauria</taxon>
        <taxon>Saurischia</taxon>
        <taxon>Theropoda</taxon>
        <taxon>Coelurosauria</taxon>
        <taxon>Aves</taxon>
        <taxon>Neognathae</taxon>
        <taxon>Neoaves</taxon>
        <taxon>Gruiformes</taxon>
        <taxon>Rallidae</taxon>
        <taxon>Atlantisia</taxon>
    </lineage>
</organism>
<keyword evidence="2" id="KW-0490">MHC I</keyword>
<dbReference type="GO" id="GO:0006955">
    <property type="term" value="P:immune response"/>
    <property type="evidence" value="ECO:0007669"/>
    <property type="project" value="TreeGrafter"/>
</dbReference>
<comment type="caution">
    <text evidence="12">The sequence shown here is derived from an EMBL/GenBank/DDBJ whole genome shotgun (WGS) entry which is preliminary data.</text>
</comment>
<keyword evidence="13" id="KW-1185">Reference proteome</keyword>
<feature type="non-terminal residue" evidence="12">
    <location>
        <position position="128"/>
    </location>
</feature>
<dbReference type="AlphaFoldDB" id="A0A7L3W5U0"/>
<dbReference type="EMBL" id="VZUJ01042438">
    <property type="protein sequence ID" value="NXV72008.1"/>
    <property type="molecule type" value="Genomic_DNA"/>
</dbReference>
<dbReference type="InterPro" id="IPR011161">
    <property type="entry name" value="MHC_I-like_Ag-recog"/>
</dbReference>
<dbReference type="Proteomes" id="UP000518911">
    <property type="component" value="Unassembled WGS sequence"/>
</dbReference>
<evidence type="ECO:0000259" key="11">
    <source>
        <dbReference type="Pfam" id="PF00129"/>
    </source>
</evidence>
<dbReference type="InterPro" id="IPR050208">
    <property type="entry name" value="MHC_class-I_related"/>
</dbReference>
<comment type="subcellular location">
    <subcellularLocation>
        <location evidence="1">Membrane</location>
        <topology evidence="1">Single-pass type I membrane protein</topology>
    </subcellularLocation>
</comment>
<keyword evidence="4" id="KW-0732">Signal</keyword>
<dbReference type="Pfam" id="PF00129">
    <property type="entry name" value="MHC_I"/>
    <property type="match status" value="1"/>
</dbReference>
<dbReference type="PANTHER" id="PTHR16675:SF242">
    <property type="entry name" value="MAJOR HISTOCOMPATIBILITY COMPLEX CLASS I-RELATED GENE PROTEIN"/>
    <property type="match status" value="1"/>
</dbReference>
<dbReference type="GO" id="GO:0009897">
    <property type="term" value="C:external side of plasma membrane"/>
    <property type="evidence" value="ECO:0007669"/>
    <property type="project" value="TreeGrafter"/>
</dbReference>
<dbReference type="SUPFAM" id="SSF54452">
    <property type="entry name" value="MHC antigen-recognition domain"/>
    <property type="match status" value="1"/>
</dbReference>
<evidence type="ECO:0000256" key="7">
    <source>
        <dbReference type="ARBA" id="ARBA00023136"/>
    </source>
</evidence>
<dbReference type="FunFam" id="3.30.500.10:FF:000001">
    <property type="entry name" value="H-2 class I histocompatibility antigen, alpha chain"/>
    <property type="match status" value="1"/>
</dbReference>
<gene>
    <name evidence="12" type="primary">Ha1f_0</name>
    <name evidence="12" type="ORF">ATLROG_R07354</name>
</gene>
<evidence type="ECO:0000313" key="12">
    <source>
        <dbReference type="EMBL" id="NXV72008.1"/>
    </source>
</evidence>
<evidence type="ECO:0000256" key="8">
    <source>
        <dbReference type="ARBA" id="ARBA00023157"/>
    </source>
</evidence>
<keyword evidence="3" id="KW-0812">Transmembrane</keyword>
<evidence type="ECO:0000313" key="13">
    <source>
        <dbReference type="Proteomes" id="UP000518911"/>
    </source>
</evidence>
<feature type="non-terminal residue" evidence="12">
    <location>
        <position position="1"/>
    </location>
</feature>